<gene>
    <name evidence="1" type="ORF">ERS514591_01825</name>
</gene>
<evidence type="ECO:0008006" key="3">
    <source>
        <dbReference type="Google" id="ProtNLM"/>
    </source>
</evidence>
<evidence type="ECO:0000313" key="1">
    <source>
        <dbReference type="EMBL" id="CWQ06939.1"/>
    </source>
</evidence>
<dbReference type="AlphaFoldDB" id="A0AB33TYF4"/>
<sequence>MFLDDVNVFLDDLNVFLDDLNVFLDDLNVFLDDLNTNPITDEWYMSNFADKHIKILESYEAFDILKQFVDYMIEEYDEKSEYEIMEILRQLKYQADTNEKFYTNTQKQKIVELYKQEISQDILNEIFR</sequence>
<comment type="caution">
    <text evidence="1">The sequence shown here is derived from an EMBL/GenBank/DDBJ whole genome shotgun (WGS) entry which is preliminary data.</text>
</comment>
<name>A0AB33TYF4_NEIME</name>
<dbReference type="RefSeq" id="WP_079872593.1">
    <property type="nucleotide sequence ID" value="NZ_FEVP01000029.1"/>
</dbReference>
<protein>
    <recommendedName>
        <fullName evidence="3">MafI family immunity protein</fullName>
    </recommendedName>
</protein>
<evidence type="ECO:0000313" key="2">
    <source>
        <dbReference type="Proteomes" id="UP000072443"/>
    </source>
</evidence>
<accession>A0AB33TYF4</accession>
<proteinExistence type="predicted"/>
<organism evidence="1 2">
    <name type="scientific">Neisseria meningitidis</name>
    <dbReference type="NCBI Taxonomy" id="487"/>
    <lineage>
        <taxon>Bacteria</taxon>
        <taxon>Pseudomonadati</taxon>
        <taxon>Pseudomonadota</taxon>
        <taxon>Betaproteobacteria</taxon>
        <taxon>Neisseriales</taxon>
        <taxon>Neisseriaceae</taxon>
        <taxon>Neisseria</taxon>
    </lineage>
</organism>
<reference evidence="1 2" key="1">
    <citation type="submission" date="2016-02" db="EMBL/GenBank/DDBJ databases">
        <authorList>
            <consortium name="Pathogen Informatics"/>
        </authorList>
    </citation>
    <scope>NUCLEOTIDE SEQUENCE [LARGE SCALE GENOMIC DNA]</scope>
    <source>
        <strain evidence="1 2">2842STDY5881269</strain>
    </source>
</reference>
<dbReference type="Proteomes" id="UP000072443">
    <property type="component" value="Unassembled WGS sequence"/>
</dbReference>
<dbReference type="EMBL" id="FEVP01000029">
    <property type="protein sequence ID" value="CWQ06939.1"/>
    <property type="molecule type" value="Genomic_DNA"/>
</dbReference>